<reference evidence="3" key="1">
    <citation type="submission" date="2016-10" db="EMBL/GenBank/DDBJ databases">
        <authorList>
            <person name="Varghese N."/>
            <person name="Submissions S."/>
        </authorList>
    </citation>
    <scope>NUCLEOTIDE SEQUENCE [LARGE SCALE GENOMIC DNA]</scope>
    <source>
        <strain evidence="3">DUS833</strain>
    </source>
</reference>
<dbReference type="STRING" id="157910.SAMN05445850_3137"/>
<accession>A0A1H1GY41</accession>
<gene>
    <name evidence="2" type="ORF">SAMN05445850_3137</name>
</gene>
<dbReference type="PROSITE" id="PS51257">
    <property type="entry name" value="PROKAR_LIPOPROTEIN"/>
    <property type="match status" value="1"/>
</dbReference>
<dbReference type="EMBL" id="FNKX01000001">
    <property type="protein sequence ID" value="SDR17778.1"/>
    <property type="molecule type" value="Genomic_DNA"/>
</dbReference>
<evidence type="ECO:0000313" key="3">
    <source>
        <dbReference type="Proteomes" id="UP000199365"/>
    </source>
</evidence>
<evidence type="ECO:0000256" key="1">
    <source>
        <dbReference type="SAM" id="SignalP"/>
    </source>
</evidence>
<proteinExistence type="predicted"/>
<sequence length="122" mass="13454">MRLACALAVVAVATACAQGAVAAGNSFMECRQRAAIVGRVASLRDIRYSPKDQHANIEAEMKAQVPKESWLTTKDLKNIVNQVNFNPTFTRFDANTIATAMLDDCLHPADAYRPDSRYRPLK</sequence>
<dbReference type="RefSeq" id="WP_090804461.1">
    <property type="nucleotide sequence ID" value="NZ_FNKX01000001.1"/>
</dbReference>
<name>A0A1H1GY41_9BURK</name>
<protein>
    <submittedName>
        <fullName evidence="2">Uncharacterized protein</fullName>
    </submittedName>
</protein>
<keyword evidence="3" id="KW-1185">Reference proteome</keyword>
<dbReference type="AlphaFoldDB" id="A0A1H1GY41"/>
<dbReference type="Proteomes" id="UP000199365">
    <property type="component" value="Unassembled WGS sequence"/>
</dbReference>
<organism evidence="2 3">
    <name type="scientific">Paraburkholderia tuberum</name>
    <dbReference type="NCBI Taxonomy" id="157910"/>
    <lineage>
        <taxon>Bacteria</taxon>
        <taxon>Pseudomonadati</taxon>
        <taxon>Pseudomonadota</taxon>
        <taxon>Betaproteobacteria</taxon>
        <taxon>Burkholderiales</taxon>
        <taxon>Burkholderiaceae</taxon>
        <taxon>Paraburkholderia</taxon>
    </lineage>
</organism>
<feature type="chain" id="PRO_5011638760" evidence="1">
    <location>
        <begin position="23"/>
        <end position="122"/>
    </location>
</feature>
<keyword evidence="1" id="KW-0732">Signal</keyword>
<feature type="signal peptide" evidence="1">
    <location>
        <begin position="1"/>
        <end position="22"/>
    </location>
</feature>
<evidence type="ECO:0000313" key="2">
    <source>
        <dbReference type="EMBL" id="SDR17778.1"/>
    </source>
</evidence>